<keyword evidence="2" id="KW-1185">Reference proteome</keyword>
<dbReference type="RefSeq" id="WP_223402536.1">
    <property type="nucleotide sequence ID" value="NZ_JAGSHT010000002.1"/>
</dbReference>
<name>A0ABS7S3V6_9MICO</name>
<sequence>MLVLSLAVFVMLVTTLKAWLSRNRGRPVLVIRGTGIELSNPPLHVSWHTIEAVEVQSGRGWLRTPAMVLQLSDGVTARTPGSARSFRERARWRRWQERGVVIDAGALDTPVHTIVEAISTASDGSVDVPTTGLR</sequence>
<protein>
    <submittedName>
        <fullName evidence="1">Uncharacterized protein</fullName>
    </submittedName>
</protein>
<evidence type="ECO:0000313" key="1">
    <source>
        <dbReference type="EMBL" id="MBZ2195034.1"/>
    </source>
</evidence>
<gene>
    <name evidence="1" type="ORF">KCQ71_02620</name>
</gene>
<reference evidence="1 2" key="1">
    <citation type="submission" date="2021-04" db="EMBL/GenBank/DDBJ databases">
        <title>Ruania sp. nov., isolated from sandy soil of mangrove forest.</title>
        <authorList>
            <person name="Ge X."/>
            <person name="Huang R."/>
            <person name="Liu W."/>
        </authorList>
    </citation>
    <scope>NUCLEOTIDE SEQUENCE [LARGE SCALE GENOMIC DNA]</scope>
    <source>
        <strain evidence="1 2">N2-46</strain>
    </source>
</reference>
<organism evidence="1 2">
    <name type="scientific">Occultella gossypii</name>
    <dbReference type="NCBI Taxonomy" id="2800820"/>
    <lineage>
        <taxon>Bacteria</taxon>
        <taxon>Bacillati</taxon>
        <taxon>Actinomycetota</taxon>
        <taxon>Actinomycetes</taxon>
        <taxon>Micrococcales</taxon>
        <taxon>Ruaniaceae</taxon>
        <taxon>Occultella</taxon>
    </lineage>
</organism>
<dbReference type="EMBL" id="JAGSHT010000002">
    <property type="protein sequence ID" value="MBZ2195034.1"/>
    <property type="molecule type" value="Genomic_DNA"/>
</dbReference>
<proteinExistence type="predicted"/>
<evidence type="ECO:0000313" key="2">
    <source>
        <dbReference type="Proteomes" id="UP000826651"/>
    </source>
</evidence>
<accession>A0ABS7S3V6</accession>
<dbReference type="Proteomes" id="UP000826651">
    <property type="component" value="Unassembled WGS sequence"/>
</dbReference>
<comment type="caution">
    <text evidence="1">The sequence shown here is derived from an EMBL/GenBank/DDBJ whole genome shotgun (WGS) entry which is preliminary data.</text>
</comment>